<gene>
    <name evidence="1" type="ORF">PDE_07399</name>
</gene>
<dbReference type="EMBL" id="KB644414">
    <property type="protein sequence ID" value="EPS32439.1"/>
    <property type="molecule type" value="Genomic_DNA"/>
</dbReference>
<accession>S7ZPX0</accession>
<dbReference type="HOGENOM" id="CLU_1434894_0_0_1"/>
<reference evidence="1 2" key="1">
    <citation type="journal article" date="2013" name="PLoS ONE">
        <title>Genomic and secretomic analyses reveal unique features of the lignocellulolytic enzyme system of Penicillium decumbens.</title>
        <authorList>
            <person name="Liu G."/>
            <person name="Zhang L."/>
            <person name="Wei X."/>
            <person name="Zou G."/>
            <person name="Qin Y."/>
            <person name="Ma L."/>
            <person name="Li J."/>
            <person name="Zheng H."/>
            <person name="Wang S."/>
            <person name="Wang C."/>
            <person name="Xun L."/>
            <person name="Zhao G.-P."/>
            <person name="Zhou Z."/>
            <person name="Qu Y."/>
        </authorList>
    </citation>
    <scope>NUCLEOTIDE SEQUENCE [LARGE SCALE GENOMIC DNA]</scope>
    <source>
        <strain evidence="2">114-2 / CGMCC 5302</strain>
    </source>
</reference>
<organism evidence="1 2">
    <name type="scientific">Penicillium oxalicum (strain 114-2 / CGMCC 5302)</name>
    <name type="common">Penicillium decumbens</name>
    <dbReference type="NCBI Taxonomy" id="933388"/>
    <lineage>
        <taxon>Eukaryota</taxon>
        <taxon>Fungi</taxon>
        <taxon>Dikarya</taxon>
        <taxon>Ascomycota</taxon>
        <taxon>Pezizomycotina</taxon>
        <taxon>Eurotiomycetes</taxon>
        <taxon>Eurotiomycetidae</taxon>
        <taxon>Eurotiales</taxon>
        <taxon>Aspergillaceae</taxon>
        <taxon>Penicillium</taxon>
    </lineage>
</organism>
<evidence type="ECO:0000313" key="1">
    <source>
        <dbReference type="EMBL" id="EPS32439.1"/>
    </source>
</evidence>
<dbReference type="AlphaFoldDB" id="S7ZPX0"/>
<sequence>MSYNIRAIGAGEGLPVLTASLDASDEQYNQRRHQSEPLADSFTPRDSRIHAMLQLGHSIPTHRLLLESDVGGICLSLSTCTNLRFLLLVVSPCKDQSPGLENHPSTSLPLLLSPTRRKSLIASVTIRSLRARPTRPHHLKEGLLGQQDFNCQGARRPVTPLQAPNINRGRPCLSILHSVYYSTPSVVTT</sequence>
<dbReference type="Proteomes" id="UP000019376">
    <property type="component" value="Unassembled WGS sequence"/>
</dbReference>
<name>S7ZPX0_PENO1</name>
<evidence type="ECO:0000313" key="2">
    <source>
        <dbReference type="Proteomes" id="UP000019376"/>
    </source>
</evidence>
<keyword evidence="2" id="KW-1185">Reference proteome</keyword>
<proteinExistence type="predicted"/>
<protein>
    <submittedName>
        <fullName evidence="1">Uncharacterized protein</fullName>
    </submittedName>
</protein>